<keyword evidence="1" id="KW-0732">Signal</keyword>
<proteinExistence type="predicted"/>
<evidence type="ECO:0000256" key="1">
    <source>
        <dbReference type="SAM" id="SignalP"/>
    </source>
</evidence>
<evidence type="ECO:0000313" key="2">
    <source>
        <dbReference type="EMBL" id="MBW75470.1"/>
    </source>
</evidence>
<sequence length="93" mass="9999">MGRNHSVASSSVVAVVAAAAAAAGQRRWNSACCCSLRLASMWPSHRSNHRRLLDSVVAGPAAVVELAPFDSRLFDFDSMLRRLAVGTTSCFHR</sequence>
<feature type="chain" id="PRO_5014643315" evidence="1">
    <location>
        <begin position="23"/>
        <end position="93"/>
    </location>
</feature>
<protein>
    <submittedName>
        <fullName evidence="2">Putative secreted protein</fullName>
    </submittedName>
</protein>
<feature type="signal peptide" evidence="1">
    <location>
        <begin position="1"/>
        <end position="22"/>
    </location>
</feature>
<dbReference type="AlphaFoldDB" id="A0A2M4DD02"/>
<reference evidence="2" key="1">
    <citation type="submission" date="2018-01" db="EMBL/GenBank/DDBJ databases">
        <title>An insight into the sialome of Amazonian anophelines.</title>
        <authorList>
            <person name="Ribeiro J.M."/>
            <person name="Scarpassa V."/>
            <person name="Calvo E."/>
        </authorList>
    </citation>
    <scope>NUCLEOTIDE SEQUENCE</scope>
</reference>
<name>A0A2M4DD02_ANODA</name>
<organism evidence="2">
    <name type="scientific">Anopheles darlingi</name>
    <name type="common">Mosquito</name>
    <dbReference type="NCBI Taxonomy" id="43151"/>
    <lineage>
        <taxon>Eukaryota</taxon>
        <taxon>Metazoa</taxon>
        <taxon>Ecdysozoa</taxon>
        <taxon>Arthropoda</taxon>
        <taxon>Hexapoda</taxon>
        <taxon>Insecta</taxon>
        <taxon>Pterygota</taxon>
        <taxon>Neoptera</taxon>
        <taxon>Endopterygota</taxon>
        <taxon>Diptera</taxon>
        <taxon>Nematocera</taxon>
        <taxon>Culicoidea</taxon>
        <taxon>Culicidae</taxon>
        <taxon>Anophelinae</taxon>
        <taxon>Anopheles</taxon>
    </lineage>
</organism>
<dbReference type="EMBL" id="GGFL01011292">
    <property type="protein sequence ID" value="MBW75470.1"/>
    <property type="molecule type" value="Transcribed_RNA"/>
</dbReference>
<accession>A0A2M4DD02</accession>